<protein>
    <submittedName>
        <fullName evidence="1">Uncharacterized protein</fullName>
    </submittedName>
</protein>
<dbReference type="AlphaFoldDB" id="A0A7I7VU21"/>
<proteinExistence type="predicted"/>
<gene>
    <name evidence="1" type="ORF">MDOR_11470</name>
</gene>
<name>A0A7I7VU21_9MYCO</name>
<evidence type="ECO:0000313" key="2">
    <source>
        <dbReference type="Proteomes" id="UP000467201"/>
    </source>
</evidence>
<dbReference type="Proteomes" id="UP000467201">
    <property type="component" value="Chromosome"/>
</dbReference>
<dbReference type="EMBL" id="AP022605">
    <property type="protein sequence ID" value="BBZ06978.1"/>
    <property type="molecule type" value="Genomic_DNA"/>
</dbReference>
<organism evidence="1 2">
    <name type="scientific">Mycolicibacterium doricum</name>
    <dbReference type="NCBI Taxonomy" id="126673"/>
    <lineage>
        <taxon>Bacteria</taxon>
        <taxon>Bacillati</taxon>
        <taxon>Actinomycetota</taxon>
        <taxon>Actinomycetes</taxon>
        <taxon>Mycobacteriales</taxon>
        <taxon>Mycobacteriaceae</taxon>
        <taxon>Mycolicibacterium</taxon>
    </lineage>
</organism>
<sequence length="74" mass="8340">MTTSSRNSGENFWYFFANSLHSFPARTLFGPQSGKWEARHYELEAAKADNARLSEALKEMAVRLTLVEGKGSWG</sequence>
<dbReference type="KEGG" id="mdr:MDOR_11470"/>
<evidence type="ECO:0000313" key="1">
    <source>
        <dbReference type="EMBL" id="BBZ06978.1"/>
    </source>
</evidence>
<accession>A0A7I7VU21</accession>
<reference evidence="1 2" key="1">
    <citation type="journal article" date="2019" name="Emerg. Microbes Infect.">
        <title>Comprehensive subspecies identification of 175 nontuberculous mycobacteria species based on 7547 genomic profiles.</title>
        <authorList>
            <person name="Matsumoto Y."/>
            <person name="Kinjo T."/>
            <person name="Motooka D."/>
            <person name="Nabeya D."/>
            <person name="Jung N."/>
            <person name="Uechi K."/>
            <person name="Horii T."/>
            <person name="Iida T."/>
            <person name="Fujita J."/>
            <person name="Nakamura S."/>
        </authorList>
    </citation>
    <scope>NUCLEOTIDE SEQUENCE [LARGE SCALE GENOMIC DNA]</scope>
    <source>
        <strain evidence="1 2">JCM 12405</strain>
    </source>
</reference>